<evidence type="ECO:0008006" key="3">
    <source>
        <dbReference type="Google" id="ProtNLM"/>
    </source>
</evidence>
<dbReference type="Pfam" id="PF08843">
    <property type="entry name" value="AbiEii"/>
    <property type="match status" value="1"/>
</dbReference>
<organism evidence="1 2">
    <name type="scientific">Candidatus Magasanikbacteria bacterium RIFOXYC2_FULL_42_28</name>
    <dbReference type="NCBI Taxonomy" id="1798704"/>
    <lineage>
        <taxon>Bacteria</taxon>
        <taxon>Candidatus Magasanikiibacteriota</taxon>
    </lineage>
</organism>
<evidence type="ECO:0000313" key="1">
    <source>
        <dbReference type="EMBL" id="OGH87510.1"/>
    </source>
</evidence>
<accession>A0A1F6NUL9</accession>
<evidence type="ECO:0000313" key="2">
    <source>
        <dbReference type="Proteomes" id="UP000177907"/>
    </source>
</evidence>
<dbReference type="Proteomes" id="UP000177907">
    <property type="component" value="Unassembled WGS sequence"/>
</dbReference>
<protein>
    <recommendedName>
        <fullName evidence="3">Nucleotidyl transferase AbiEii/AbiGii toxin family protein</fullName>
    </recommendedName>
</protein>
<name>A0A1F6NUL9_9BACT</name>
<reference evidence="1 2" key="1">
    <citation type="journal article" date="2016" name="Nat. Commun.">
        <title>Thousands of microbial genomes shed light on interconnected biogeochemical processes in an aquifer system.</title>
        <authorList>
            <person name="Anantharaman K."/>
            <person name="Brown C.T."/>
            <person name="Hug L.A."/>
            <person name="Sharon I."/>
            <person name="Castelle C.J."/>
            <person name="Probst A.J."/>
            <person name="Thomas B.C."/>
            <person name="Singh A."/>
            <person name="Wilkins M.J."/>
            <person name="Karaoz U."/>
            <person name="Brodie E.L."/>
            <person name="Williams K.H."/>
            <person name="Hubbard S.S."/>
            <person name="Banfield J.F."/>
        </authorList>
    </citation>
    <scope>NUCLEOTIDE SEQUENCE [LARGE SCALE GENOMIC DNA]</scope>
</reference>
<comment type="caution">
    <text evidence="1">The sequence shown here is derived from an EMBL/GenBank/DDBJ whole genome shotgun (WGS) entry which is preliminary data.</text>
</comment>
<dbReference type="STRING" id="1798704.A3J93_03190"/>
<dbReference type="Gene3D" id="3.10.450.620">
    <property type="entry name" value="JHP933, nucleotidyltransferase-like core domain"/>
    <property type="match status" value="1"/>
</dbReference>
<dbReference type="AlphaFoldDB" id="A0A1F6NUL9"/>
<gene>
    <name evidence="1" type="ORF">A3J93_03190</name>
</gene>
<sequence length="220" mass="25794">MGTKSILSARQTKLLNLIGAQKQITNHFYLGGGTALAEFYLHHRYSEDLDFFAEEEFDAQSVSVFLKDISKEMKIKKVDFEQSFNRNLFFLDFGGEVIKTEFTYYPFPRIEKRLKVGELAVDSLLDIAVNKIFTIYQKPRARDFIDLYFIIKKEKWTVADLVKKAKVKFDWHVDLLQLGSQFLQVETVKDYPRLIKKIKPDVWQEFFIDEAKGLDAKILE</sequence>
<dbReference type="InterPro" id="IPR014942">
    <property type="entry name" value="AbiEii"/>
</dbReference>
<dbReference type="EMBL" id="MFQZ01000010">
    <property type="protein sequence ID" value="OGH87510.1"/>
    <property type="molecule type" value="Genomic_DNA"/>
</dbReference>
<proteinExistence type="predicted"/>